<evidence type="ECO:0000256" key="1">
    <source>
        <dbReference type="ARBA" id="ARBA00001947"/>
    </source>
</evidence>
<dbReference type="InterPro" id="IPR036291">
    <property type="entry name" value="NAD(P)-bd_dom_sf"/>
</dbReference>
<keyword evidence="8" id="KW-1185">Reference proteome</keyword>
<evidence type="ECO:0000256" key="5">
    <source>
        <dbReference type="ARBA" id="ARBA00023002"/>
    </source>
</evidence>
<dbReference type="PANTHER" id="PTHR43350:SF19">
    <property type="entry name" value="D-GULOSIDE 3-DEHYDROGENASE"/>
    <property type="match status" value="1"/>
</dbReference>
<reference evidence="7" key="2">
    <citation type="journal article" date="2023" name="Microbiome">
        <title>Synthase-selected sorting approach identifies a beta-lactone synthase in a nudibranch symbiotic bacterium.</title>
        <authorList>
            <person name="Dzunkova M."/>
            <person name="La Clair J.J."/>
            <person name="Tyml T."/>
            <person name="Doud D."/>
            <person name="Schulz F."/>
            <person name="Piquer-Esteban S."/>
            <person name="Porcel Sanchis D."/>
            <person name="Osborn A."/>
            <person name="Robinson D."/>
            <person name="Louie K.B."/>
            <person name="Bowen B.P."/>
            <person name="Bowers R.M."/>
            <person name="Lee J."/>
            <person name="Arnau V."/>
            <person name="Diaz-Villanueva W."/>
            <person name="Stepanauskas R."/>
            <person name="Gosliner T."/>
            <person name="Date S.V."/>
            <person name="Northen T.R."/>
            <person name="Cheng J.F."/>
            <person name="Burkart M.D."/>
            <person name="Woyke T."/>
        </authorList>
    </citation>
    <scope>NUCLEOTIDE SEQUENCE</scope>
    <source>
        <strain evidence="7">Df01</strain>
    </source>
</reference>
<dbReference type="Proteomes" id="UP001168167">
    <property type="component" value="Unassembled WGS sequence"/>
</dbReference>
<dbReference type="Gene3D" id="3.40.50.720">
    <property type="entry name" value="NAD(P)-binding Rossmann-like Domain"/>
    <property type="match status" value="1"/>
</dbReference>
<evidence type="ECO:0000256" key="3">
    <source>
        <dbReference type="ARBA" id="ARBA00022723"/>
    </source>
</evidence>
<comment type="cofactor">
    <cofactor evidence="1">
        <name>Zn(2+)</name>
        <dbReference type="ChEBI" id="CHEBI:29105"/>
    </cofactor>
</comment>
<dbReference type="SMART" id="SM00829">
    <property type="entry name" value="PKS_ER"/>
    <property type="match status" value="1"/>
</dbReference>
<protein>
    <submittedName>
        <fullName evidence="7">Zinc-binding dehydrogenase</fullName>
    </submittedName>
</protein>
<organism evidence="7 8">
    <name type="scientific">Candidatus Doriopsillibacter californiensis</name>
    <dbReference type="NCBI Taxonomy" id="2970740"/>
    <lineage>
        <taxon>Bacteria</taxon>
        <taxon>Pseudomonadati</taxon>
        <taxon>Pseudomonadota</taxon>
        <taxon>Gammaproteobacteria</taxon>
        <taxon>Candidatus Tethybacterales</taxon>
        <taxon>Candidatus Persebacteraceae</taxon>
        <taxon>Candidatus Doriopsillibacter</taxon>
    </lineage>
</organism>
<keyword evidence="3" id="KW-0479">Metal-binding</keyword>
<keyword evidence="4" id="KW-0862">Zinc</keyword>
<sequence>MSKITIQAAVCRQFGSPLSIETLTLAPPTAREVRVNLAACAICHSDIIYADGGWGGTPPIVFGHEAAGTVVEAGADSGIAVGTRVVVTLLRSCGGCIPCQHGAPTLCEDNFDPLTRLYDINGKPVAIGLKTGAFAEQVVVDSSQVATIHNTLPFTEACLLACGVLTGWGAVVNTANVPPGASVAVVGCGGVGVNCLQAASIAGASPLVAIDLSAEKLKSAEQFGTTHTILANADDYGEQAQHITGGRGFDYVFMTAGSAKAAEQAASLLATMGTLVLTGMPPDGDLARINIADVAQGQRRFLGSKMGNSHLRTDIPKFLRLHSEGRLKLKELIASYYPLVDINRAMDASRRGDALRNIILFDNS</sequence>
<evidence type="ECO:0000313" key="7">
    <source>
        <dbReference type="EMBL" id="MDM5146825.1"/>
    </source>
</evidence>
<evidence type="ECO:0000313" key="8">
    <source>
        <dbReference type="Proteomes" id="UP001168167"/>
    </source>
</evidence>
<dbReference type="InterPro" id="IPR013149">
    <property type="entry name" value="ADH-like_C"/>
</dbReference>
<dbReference type="Gene3D" id="3.90.180.10">
    <property type="entry name" value="Medium-chain alcohol dehydrogenases, catalytic domain"/>
    <property type="match status" value="1"/>
</dbReference>
<accession>A0ABT7QJG1</accession>
<reference evidence="7" key="1">
    <citation type="submission" date="2022-08" db="EMBL/GenBank/DDBJ databases">
        <authorList>
            <person name="Dzunkova M."/>
            <person name="La Clair J."/>
            <person name="Tyml T."/>
            <person name="Doud D."/>
            <person name="Schulz F."/>
            <person name="Piquer S."/>
            <person name="Porcel Sanchis D."/>
            <person name="Osborn A."/>
            <person name="Robinson D."/>
            <person name="Louie K.B."/>
            <person name="Bowen B.P."/>
            <person name="Bowers R."/>
            <person name="Lee J."/>
            <person name="Arnau Llombart V."/>
            <person name="Diaz Villanueva W."/>
            <person name="Gosliner T."/>
            <person name="Northen T."/>
            <person name="Cheng J.-F."/>
            <person name="Burkart M.D."/>
            <person name="Woyke T."/>
        </authorList>
    </citation>
    <scope>NUCLEOTIDE SEQUENCE</scope>
    <source>
        <strain evidence="7">Df01</strain>
    </source>
</reference>
<dbReference type="PANTHER" id="PTHR43350">
    <property type="entry name" value="NAD-DEPENDENT ALCOHOL DEHYDROGENASE"/>
    <property type="match status" value="1"/>
</dbReference>
<evidence type="ECO:0000256" key="2">
    <source>
        <dbReference type="ARBA" id="ARBA00008072"/>
    </source>
</evidence>
<comment type="similarity">
    <text evidence="2">Belongs to the zinc-containing alcohol dehydrogenase family.</text>
</comment>
<dbReference type="InterPro" id="IPR020843">
    <property type="entry name" value="ER"/>
</dbReference>
<dbReference type="InterPro" id="IPR013154">
    <property type="entry name" value="ADH-like_N"/>
</dbReference>
<feature type="domain" description="Enoyl reductase (ER)" evidence="6">
    <location>
        <begin position="15"/>
        <end position="360"/>
    </location>
</feature>
<dbReference type="SUPFAM" id="SSF51735">
    <property type="entry name" value="NAD(P)-binding Rossmann-fold domains"/>
    <property type="match status" value="1"/>
</dbReference>
<gene>
    <name evidence="7" type="ORF">NQX30_00265</name>
</gene>
<dbReference type="Pfam" id="PF00107">
    <property type="entry name" value="ADH_zinc_N"/>
    <property type="match status" value="1"/>
</dbReference>
<keyword evidence="5" id="KW-0560">Oxidoreductase</keyword>
<evidence type="ECO:0000259" key="6">
    <source>
        <dbReference type="SMART" id="SM00829"/>
    </source>
</evidence>
<dbReference type="EMBL" id="JANQAO010000001">
    <property type="protein sequence ID" value="MDM5146825.1"/>
    <property type="molecule type" value="Genomic_DNA"/>
</dbReference>
<dbReference type="Pfam" id="PF08240">
    <property type="entry name" value="ADH_N"/>
    <property type="match status" value="1"/>
</dbReference>
<evidence type="ECO:0000256" key="4">
    <source>
        <dbReference type="ARBA" id="ARBA00022833"/>
    </source>
</evidence>
<dbReference type="InterPro" id="IPR011032">
    <property type="entry name" value="GroES-like_sf"/>
</dbReference>
<comment type="caution">
    <text evidence="7">The sequence shown here is derived from an EMBL/GenBank/DDBJ whole genome shotgun (WGS) entry which is preliminary data.</text>
</comment>
<dbReference type="SUPFAM" id="SSF50129">
    <property type="entry name" value="GroES-like"/>
    <property type="match status" value="1"/>
</dbReference>
<name>A0ABT7QJG1_9GAMM</name>
<proteinExistence type="inferred from homology"/>